<accession>A0ABD2A1E6</accession>
<keyword evidence="3" id="KW-1185">Reference proteome</keyword>
<dbReference type="Proteomes" id="UP001607302">
    <property type="component" value="Unassembled WGS sequence"/>
</dbReference>
<dbReference type="EMBL" id="JAUDFV010000156">
    <property type="protein sequence ID" value="KAL2714428.1"/>
    <property type="molecule type" value="Genomic_DNA"/>
</dbReference>
<evidence type="ECO:0000313" key="3">
    <source>
        <dbReference type="Proteomes" id="UP001607302"/>
    </source>
</evidence>
<protein>
    <submittedName>
        <fullName evidence="2">PiggyBac transposable element-derived protein 4-like</fullName>
    </submittedName>
</protein>
<name>A0ABD2A1E6_VESSQ</name>
<proteinExistence type="predicted"/>
<feature type="region of interest" description="Disordered" evidence="1">
    <location>
        <begin position="30"/>
        <end position="96"/>
    </location>
</feature>
<feature type="compositionally biased region" description="Polar residues" evidence="1">
    <location>
        <begin position="80"/>
        <end position="96"/>
    </location>
</feature>
<evidence type="ECO:0000313" key="2">
    <source>
        <dbReference type="EMBL" id="KAL2714428.1"/>
    </source>
</evidence>
<reference evidence="2 3" key="1">
    <citation type="journal article" date="2024" name="Ann. Entomol. Soc. Am.">
        <title>Genomic analyses of the southern and eastern yellowjacket wasps (Hymenoptera: Vespidae) reveal evolutionary signatures of social life.</title>
        <authorList>
            <person name="Catto M.A."/>
            <person name="Caine P.B."/>
            <person name="Orr S.E."/>
            <person name="Hunt B.G."/>
            <person name="Goodisman M.A.D."/>
        </authorList>
    </citation>
    <scope>NUCLEOTIDE SEQUENCE [LARGE SCALE GENOMIC DNA]</scope>
    <source>
        <strain evidence="2">233</strain>
        <tissue evidence="2">Head and thorax</tissue>
    </source>
</reference>
<feature type="compositionally biased region" description="Basic and acidic residues" evidence="1">
    <location>
        <begin position="51"/>
        <end position="64"/>
    </location>
</feature>
<comment type="caution">
    <text evidence="2">The sequence shown here is derived from an EMBL/GenBank/DDBJ whole genome shotgun (WGS) entry which is preliminary data.</text>
</comment>
<organism evidence="2 3">
    <name type="scientific">Vespula squamosa</name>
    <name type="common">Southern yellow jacket</name>
    <name type="synonym">Wasp</name>
    <dbReference type="NCBI Taxonomy" id="30214"/>
    <lineage>
        <taxon>Eukaryota</taxon>
        <taxon>Metazoa</taxon>
        <taxon>Ecdysozoa</taxon>
        <taxon>Arthropoda</taxon>
        <taxon>Hexapoda</taxon>
        <taxon>Insecta</taxon>
        <taxon>Pterygota</taxon>
        <taxon>Neoptera</taxon>
        <taxon>Endopterygota</taxon>
        <taxon>Hymenoptera</taxon>
        <taxon>Apocrita</taxon>
        <taxon>Aculeata</taxon>
        <taxon>Vespoidea</taxon>
        <taxon>Vespidae</taxon>
        <taxon>Vespinae</taxon>
        <taxon>Vespula</taxon>
    </lineage>
</organism>
<evidence type="ECO:0000256" key="1">
    <source>
        <dbReference type="SAM" id="MobiDB-lite"/>
    </source>
</evidence>
<sequence>MAKRKLTQKVFCKTENSNEEFYFDLLNTDSDRESDNVCSDSDSDTVPVKRRVSDSEAKENDKNENSNINEFTTWRDITHTDQPQSKTNFSTGSKTVRPNVAMNCTEPTDFFRLFFTGTLLEKIVLETNKYAYNKIEQQSLSDRSTWNN</sequence>
<gene>
    <name evidence="2" type="ORF">V1478_015613</name>
</gene>
<dbReference type="AlphaFoldDB" id="A0ABD2A1E6"/>